<evidence type="ECO:0000256" key="1">
    <source>
        <dbReference type="ARBA" id="ARBA00004496"/>
    </source>
</evidence>
<dbReference type="RefSeq" id="WP_015272469.1">
    <property type="nucleotide sequence ID" value="NC_019907.1"/>
</dbReference>
<evidence type="ECO:0000256" key="2">
    <source>
        <dbReference type="ARBA" id="ARBA00009174"/>
    </source>
</evidence>
<organism evidence="10 11">
    <name type="scientific">Liberibacter crescens (strain BT-1)</name>
    <dbReference type="NCBI Taxonomy" id="1215343"/>
    <lineage>
        <taxon>Bacteria</taxon>
        <taxon>Pseudomonadati</taxon>
        <taxon>Pseudomonadota</taxon>
        <taxon>Alphaproteobacteria</taxon>
        <taxon>Hyphomicrobiales</taxon>
        <taxon>Rhizobiaceae</taxon>
        <taxon>Liberibacter</taxon>
    </lineage>
</organism>
<dbReference type="InterPro" id="IPR029069">
    <property type="entry name" value="HotDog_dom_sf"/>
</dbReference>
<reference evidence="10 11" key="1">
    <citation type="journal article" date="2012" name="Stand. Genomic Sci.">
        <title>Complete genome sequence of Liberibacter crescens BT-1.</title>
        <authorList>
            <person name="Leonard M.T."/>
            <person name="Fagen J.R."/>
            <person name="Davis-Richardson A.G."/>
            <person name="Davis M.J."/>
            <person name="Triplett E.W."/>
        </authorList>
    </citation>
    <scope>NUCLEOTIDE SEQUENCE [LARGE SCALE GENOMIC DNA]</scope>
    <source>
        <strain evidence="10 11">BT-1</strain>
    </source>
</reference>
<evidence type="ECO:0000256" key="8">
    <source>
        <dbReference type="ARBA" id="ARBA00025049"/>
    </source>
</evidence>
<evidence type="ECO:0000256" key="5">
    <source>
        <dbReference type="ARBA" id="ARBA00022556"/>
    </source>
</evidence>
<dbReference type="GO" id="GO:0005737">
    <property type="term" value="C:cytoplasm"/>
    <property type="evidence" value="ECO:0007669"/>
    <property type="project" value="UniProtKB-SubCell"/>
</dbReference>
<proteinExistence type="inferred from homology"/>
<dbReference type="KEGG" id="lcc:B488_00490"/>
<comment type="function">
    <text evidence="8 9">Involved in unsaturated fatty acids biosynthesis. Catalyzes the dehydration of short chain beta-hydroxyacyl-ACPs and long chain saturated and unsaturated beta-hydroxyacyl-ACPs.</text>
</comment>
<dbReference type="eggNOG" id="COG0764">
    <property type="taxonomic scope" value="Bacteria"/>
</dbReference>
<dbReference type="GO" id="GO:0016020">
    <property type="term" value="C:membrane"/>
    <property type="evidence" value="ECO:0007669"/>
    <property type="project" value="GOC"/>
</dbReference>
<comment type="catalytic activity">
    <reaction evidence="9">
        <text>a (3R)-hydroxyacyl-[ACP] = a (2E)-enoyl-[ACP] + H2O</text>
        <dbReference type="Rhea" id="RHEA:13097"/>
        <dbReference type="Rhea" id="RHEA-COMP:9925"/>
        <dbReference type="Rhea" id="RHEA-COMP:9945"/>
        <dbReference type="ChEBI" id="CHEBI:15377"/>
        <dbReference type="ChEBI" id="CHEBI:78784"/>
        <dbReference type="ChEBI" id="CHEBI:78827"/>
        <dbReference type="EC" id="4.2.1.59"/>
    </reaction>
</comment>
<dbReference type="CDD" id="cd01288">
    <property type="entry name" value="FabZ"/>
    <property type="match status" value="1"/>
</dbReference>
<evidence type="ECO:0000313" key="11">
    <source>
        <dbReference type="Proteomes" id="UP000010799"/>
    </source>
</evidence>
<dbReference type="PANTHER" id="PTHR30272">
    <property type="entry name" value="3-HYDROXYACYL-[ACYL-CARRIER-PROTEIN] DEHYDRATASE"/>
    <property type="match status" value="1"/>
</dbReference>
<dbReference type="EMBL" id="CP003789">
    <property type="protein sequence ID" value="AGA64042.1"/>
    <property type="molecule type" value="Genomic_DNA"/>
</dbReference>
<evidence type="ECO:0000256" key="9">
    <source>
        <dbReference type="HAMAP-Rule" id="MF_00406"/>
    </source>
</evidence>
<comment type="similarity">
    <text evidence="2 9">Belongs to the thioester dehydratase family. FabZ subfamily.</text>
</comment>
<protein>
    <recommendedName>
        <fullName evidence="9">3-hydroxyacyl-[acyl-carrier-protein] dehydratase FabZ</fullName>
        <ecNumber evidence="9">4.2.1.59</ecNumber>
    </recommendedName>
    <alternativeName>
        <fullName evidence="9">(3R)-hydroxymyristoyl-[acyl-carrier-protein] dehydratase</fullName>
        <shortName evidence="9">(3R)-hydroxymyristoyl-ACP dehydrase</shortName>
    </alternativeName>
    <alternativeName>
        <fullName evidence="9">Beta-hydroxyacyl-ACP dehydratase</fullName>
    </alternativeName>
</protein>
<dbReference type="EC" id="4.2.1.59" evidence="9"/>
<dbReference type="STRING" id="1215343.B488_00490"/>
<evidence type="ECO:0000256" key="4">
    <source>
        <dbReference type="ARBA" id="ARBA00022516"/>
    </source>
</evidence>
<dbReference type="GO" id="GO:0019171">
    <property type="term" value="F:(3R)-hydroxyacyl-[acyl-carrier-protein] dehydratase activity"/>
    <property type="evidence" value="ECO:0007669"/>
    <property type="project" value="UniProtKB-EC"/>
</dbReference>
<keyword evidence="5 9" id="KW-0441">Lipid A biosynthesis</keyword>
<dbReference type="AlphaFoldDB" id="L0ESY4"/>
<dbReference type="FunFam" id="3.10.129.10:FF:000001">
    <property type="entry name" value="3-hydroxyacyl-[acyl-carrier-protein] dehydratase FabZ"/>
    <property type="match status" value="1"/>
</dbReference>
<dbReference type="PATRIC" id="fig|1215343.11.peg.52"/>
<evidence type="ECO:0000256" key="7">
    <source>
        <dbReference type="ARBA" id="ARBA00023239"/>
    </source>
</evidence>
<dbReference type="GO" id="GO:0009245">
    <property type="term" value="P:lipid A biosynthetic process"/>
    <property type="evidence" value="ECO:0007669"/>
    <property type="project" value="UniProtKB-UniRule"/>
</dbReference>
<evidence type="ECO:0000256" key="6">
    <source>
        <dbReference type="ARBA" id="ARBA00023098"/>
    </source>
</evidence>
<keyword evidence="4 9" id="KW-0444">Lipid biosynthesis</keyword>
<accession>L0ESY4</accession>
<gene>
    <name evidence="9" type="primary">fabZ</name>
    <name evidence="10" type="ordered locus">B488_00490</name>
</gene>
<dbReference type="Pfam" id="PF07977">
    <property type="entry name" value="FabA"/>
    <property type="match status" value="1"/>
</dbReference>
<dbReference type="PANTHER" id="PTHR30272:SF1">
    <property type="entry name" value="3-HYDROXYACYL-[ACYL-CARRIER-PROTEIN] DEHYDRATASE"/>
    <property type="match status" value="1"/>
</dbReference>
<comment type="subcellular location">
    <subcellularLocation>
        <location evidence="1 9">Cytoplasm</location>
    </subcellularLocation>
</comment>
<dbReference type="InterPro" id="IPR010084">
    <property type="entry name" value="FabZ"/>
</dbReference>
<dbReference type="NCBIfam" id="TIGR01750">
    <property type="entry name" value="fabZ"/>
    <property type="match status" value="1"/>
</dbReference>
<dbReference type="SUPFAM" id="SSF54637">
    <property type="entry name" value="Thioesterase/thiol ester dehydrase-isomerase"/>
    <property type="match status" value="1"/>
</dbReference>
<keyword evidence="6 9" id="KW-0443">Lipid metabolism</keyword>
<dbReference type="GO" id="GO:0006633">
    <property type="term" value="P:fatty acid biosynthetic process"/>
    <property type="evidence" value="ECO:0007669"/>
    <property type="project" value="UniProtKB-UniRule"/>
</dbReference>
<sequence>MSSEREVNLSSLDIIKLMNFLPHRYPFLLVDRIININGDDSAIGIKNVTYNEQYFVGHFPGRPVMPGVLLLEGMAQTAGAICAMKKGNQKNSYVYLTTIDSARFRRPVIPGDCLEYHVFKLKYRMPDIWKFICYAKVNGCGVAEAKIGAVMMYEGKEKE</sequence>
<dbReference type="InterPro" id="IPR013114">
    <property type="entry name" value="FabA_FabZ"/>
</dbReference>
<evidence type="ECO:0000313" key="10">
    <source>
        <dbReference type="EMBL" id="AGA64042.1"/>
    </source>
</evidence>
<dbReference type="Proteomes" id="UP000010799">
    <property type="component" value="Chromosome"/>
</dbReference>
<feature type="active site" evidence="9">
    <location>
        <position position="58"/>
    </location>
</feature>
<dbReference type="Gene3D" id="3.10.129.10">
    <property type="entry name" value="Hotdog Thioesterase"/>
    <property type="match status" value="1"/>
</dbReference>
<dbReference type="HOGENOM" id="CLU_078912_1_2_5"/>
<dbReference type="HAMAP" id="MF_00406">
    <property type="entry name" value="FabZ"/>
    <property type="match status" value="1"/>
</dbReference>
<keyword evidence="3 9" id="KW-0963">Cytoplasm</keyword>
<evidence type="ECO:0000256" key="3">
    <source>
        <dbReference type="ARBA" id="ARBA00022490"/>
    </source>
</evidence>
<keyword evidence="11" id="KW-1185">Reference proteome</keyword>
<name>L0ESY4_LIBCB</name>
<dbReference type="NCBIfam" id="NF000582">
    <property type="entry name" value="PRK00006.1"/>
    <property type="match status" value="1"/>
</dbReference>
<keyword evidence="7 9" id="KW-0456">Lyase</keyword>